<dbReference type="UniPathway" id="UPA00047">
    <property type="reaction ID" value="UER00058"/>
</dbReference>
<dbReference type="GO" id="GO:0052655">
    <property type="term" value="F:L-valine-2-oxoglutarate transaminase activity"/>
    <property type="evidence" value="ECO:0007669"/>
    <property type="project" value="RHEA"/>
</dbReference>
<dbReference type="InterPro" id="IPR005785">
    <property type="entry name" value="B_amino_transI"/>
</dbReference>
<dbReference type="InterPro" id="IPR043132">
    <property type="entry name" value="BCAT-like_C"/>
</dbReference>
<evidence type="ECO:0000256" key="7">
    <source>
        <dbReference type="ARBA" id="ARBA00022576"/>
    </source>
</evidence>
<comment type="cofactor">
    <cofactor evidence="1 16">
        <name>pyridoxal 5'-phosphate</name>
        <dbReference type="ChEBI" id="CHEBI:597326"/>
    </cofactor>
</comment>
<dbReference type="Gene3D" id="3.20.10.10">
    <property type="entry name" value="D-amino Acid Aminotransferase, subunit A, domain 2"/>
    <property type="match status" value="1"/>
</dbReference>
<keyword evidence="19" id="KW-1185">Reference proteome</keyword>
<dbReference type="InterPro" id="IPR018300">
    <property type="entry name" value="Aminotrans_IV_CS"/>
</dbReference>
<evidence type="ECO:0000256" key="2">
    <source>
        <dbReference type="ARBA" id="ARBA00003109"/>
    </source>
</evidence>
<evidence type="ECO:0000256" key="12">
    <source>
        <dbReference type="ARBA" id="ARBA00048212"/>
    </source>
</evidence>
<dbReference type="EMBL" id="SLZW01000009">
    <property type="protein sequence ID" value="TCS60888.1"/>
    <property type="molecule type" value="Genomic_DNA"/>
</dbReference>
<dbReference type="NCBIfam" id="TIGR01122">
    <property type="entry name" value="ilvE_I"/>
    <property type="match status" value="1"/>
</dbReference>
<dbReference type="InterPro" id="IPR050571">
    <property type="entry name" value="Class-IV_PLP-Dep_Aminotrnsfr"/>
</dbReference>
<evidence type="ECO:0000256" key="16">
    <source>
        <dbReference type="RuleBase" id="RU004516"/>
    </source>
</evidence>
<evidence type="ECO:0000256" key="13">
    <source>
        <dbReference type="ARBA" id="ARBA00048798"/>
    </source>
</evidence>
<comment type="catalytic activity">
    <reaction evidence="12 17">
        <text>L-valine + 2-oxoglutarate = 3-methyl-2-oxobutanoate + L-glutamate</text>
        <dbReference type="Rhea" id="RHEA:24813"/>
        <dbReference type="ChEBI" id="CHEBI:11851"/>
        <dbReference type="ChEBI" id="CHEBI:16810"/>
        <dbReference type="ChEBI" id="CHEBI:29985"/>
        <dbReference type="ChEBI" id="CHEBI:57762"/>
        <dbReference type="EC" id="2.6.1.42"/>
    </reaction>
</comment>
<dbReference type="NCBIfam" id="NF005146">
    <property type="entry name" value="PRK06606.1"/>
    <property type="match status" value="1"/>
</dbReference>
<keyword evidence="11 17" id="KW-0100">Branched-chain amino acid biosynthesis</keyword>
<protein>
    <recommendedName>
        <fullName evidence="17">Branched-chain-amino-acid aminotransferase</fullName>
        <shortName evidence="17">BCAT</shortName>
        <ecNumber evidence="17">2.6.1.42</ecNumber>
    </recommendedName>
</protein>
<evidence type="ECO:0000256" key="5">
    <source>
        <dbReference type="ARBA" id="ARBA00005072"/>
    </source>
</evidence>
<dbReference type="FunFam" id="3.20.10.10:FF:000002">
    <property type="entry name" value="D-alanine aminotransferase"/>
    <property type="match status" value="1"/>
</dbReference>
<dbReference type="Proteomes" id="UP000295304">
    <property type="component" value="Unassembled WGS sequence"/>
</dbReference>
<dbReference type="GO" id="GO:0009098">
    <property type="term" value="P:L-leucine biosynthetic process"/>
    <property type="evidence" value="ECO:0007669"/>
    <property type="project" value="UniProtKB-UniPathway"/>
</dbReference>
<reference evidence="18 19" key="1">
    <citation type="submission" date="2019-03" db="EMBL/GenBank/DDBJ databases">
        <title>Genomic Encyclopedia of Type Strains, Phase IV (KMG-IV): sequencing the most valuable type-strain genomes for metagenomic binning, comparative biology and taxonomic classification.</title>
        <authorList>
            <person name="Goeker M."/>
        </authorList>
    </citation>
    <scope>NUCLEOTIDE SEQUENCE [LARGE SCALE GENOMIC DNA]</scope>
    <source>
        <strain evidence="18 19">DSM 101688</strain>
    </source>
</reference>
<dbReference type="GO" id="GO:0052656">
    <property type="term" value="F:L-isoleucine-2-oxoglutarate transaminase activity"/>
    <property type="evidence" value="ECO:0007669"/>
    <property type="project" value="RHEA"/>
</dbReference>
<evidence type="ECO:0000256" key="6">
    <source>
        <dbReference type="ARBA" id="ARBA00009320"/>
    </source>
</evidence>
<keyword evidence="7 17" id="KW-0032">Aminotransferase</keyword>
<keyword evidence="9 17" id="KW-0808">Transferase</keyword>
<dbReference type="PANTHER" id="PTHR42743">
    <property type="entry name" value="AMINO-ACID AMINOTRANSFERASE"/>
    <property type="match status" value="1"/>
</dbReference>
<keyword evidence="8 17" id="KW-0028">Amino-acid biosynthesis</keyword>
<evidence type="ECO:0000256" key="1">
    <source>
        <dbReference type="ARBA" id="ARBA00001933"/>
    </source>
</evidence>
<keyword evidence="10 16" id="KW-0663">Pyridoxal phosphate</keyword>
<dbReference type="InterPro" id="IPR036038">
    <property type="entry name" value="Aminotransferase-like"/>
</dbReference>
<comment type="catalytic activity">
    <reaction evidence="13 17">
        <text>L-isoleucine + 2-oxoglutarate = (S)-3-methyl-2-oxopentanoate + L-glutamate</text>
        <dbReference type="Rhea" id="RHEA:24801"/>
        <dbReference type="ChEBI" id="CHEBI:16810"/>
        <dbReference type="ChEBI" id="CHEBI:29985"/>
        <dbReference type="ChEBI" id="CHEBI:35146"/>
        <dbReference type="ChEBI" id="CHEBI:58045"/>
        <dbReference type="EC" id="2.6.1.42"/>
    </reaction>
</comment>
<gene>
    <name evidence="17" type="primary">ilvE</name>
    <name evidence="18" type="ORF">EDD55_10948</name>
</gene>
<comment type="similarity">
    <text evidence="6 15">Belongs to the class-IV pyridoxal-phosphate-dependent aminotransferase family.</text>
</comment>
<dbReference type="InterPro" id="IPR043131">
    <property type="entry name" value="BCAT-like_N"/>
</dbReference>
<evidence type="ECO:0000256" key="17">
    <source>
        <dbReference type="RuleBase" id="RU364094"/>
    </source>
</evidence>
<evidence type="ECO:0000256" key="10">
    <source>
        <dbReference type="ARBA" id="ARBA00022898"/>
    </source>
</evidence>
<evidence type="ECO:0000256" key="3">
    <source>
        <dbReference type="ARBA" id="ARBA00004824"/>
    </source>
</evidence>
<evidence type="ECO:0000313" key="18">
    <source>
        <dbReference type="EMBL" id="TCS60888.1"/>
    </source>
</evidence>
<evidence type="ECO:0000313" key="19">
    <source>
        <dbReference type="Proteomes" id="UP000295304"/>
    </source>
</evidence>
<comment type="pathway">
    <text evidence="3 17">Amino-acid biosynthesis; L-isoleucine biosynthesis; L-isoleucine from 2-oxobutanoate: step 4/4.</text>
</comment>
<organism evidence="18 19">
    <name type="scientific">Varunaivibrio sulfuroxidans</name>
    <dbReference type="NCBI Taxonomy" id="1773489"/>
    <lineage>
        <taxon>Bacteria</taxon>
        <taxon>Pseudomonadati</taxon>
        <taxon>Pseudomonadota</taxon>
        <taxon>Alphaproteobacteria</taxon>
        <taxon>Rhodospirillales</taxon>
        <taxon>Magnetovibrionaceae</taxon>
        <taxon>Varunaivibrio</taxon>
    </lineage>
</organism>
<dbReference type="InterPro" id="IPR001544">
    <property type="entry name" value="Aminotrans_IV"/>
</dbReference>
<dbReference type="GO" id="GO:0009099">
    <property type="term" value="P:L-valine biosynthetic process"/>
    <property type="evidence" value="ECO:0007669"/>
    <property type="project" value="UniProtKB-UniPathway"/>
</dbReference>
<comment type="function">
    <text evidence="2 17">Acts on leucine, isoleucine and valine.</text>
</comment>
<dbReference type="PROSITE" id="PS00770">
    <property type="entry name" value="AA_TRANSFER_CLASS_4"/>
    <property type="match status" value="1"/>
</dbReference>
<dbReference type="AlphaFoldDB" id="A0A4R3J4Z9"/>
<dbReference type="Gene3D" id="3.30.470.10">
    <property type="match status" value="1"/>
</dbReference>
<dbReference type="SUPFAM" id="SSF56752">
    <property type="entry name" value="D-aminoacid aminotransferase-like PLP-dependent enzymes"/>
    <property type="match status" value="1"/>
</dbReference>
<evidence type="ECO:0000256" key="8">
    <source>
        <dbReference type="ARBA" id="ARBA00022605"/>
    </source>
</evidence>
<dbReference type="UniPathway" id="UPA00049">
    <property type="reaction ID" value="UER00062"/>
</dbReference>
<evidence type="ECO:0000256" key="15">
    <source>
        <dbReference type="RuleBase" id="RU004106"/>
    </source>
</evidence>
<dbReference type="EC" id="2.6.1.42" evidence="17"/>
<comment type="pathway">
    <text evidence="5 17">Amino-acid biosynthesis; L-leucine biosynthesis; L-leucine from 3-methyl-2-oxobutanoate: step 4/4.</text>
</comment>
<dbReference type="InterPro" id="IPR033939">
    <property type="entry name" value="BCAT_family"/>
</dbReference>
<comment type="pathway">
    <text evidence="4 17">Amino-acid biosynthesis; L-valine biosynthesis; L-valine from pyruvate: step 4/4.</text>
</comment>
<dbReference type="RefSeq" id="WP_132939715.1">
    <property type="nucleotide sequence ID" value="NZ_CP119676.1"/>
</dbReference>
<evidence type="ECO:0000256" key="9">
    <source>
        <dbReference type="ARBA" id="ARBA00022679"/>
    </source>
</evidence>
<proteinExistence type="inferred from homology"/>
<dbReference type="NCBIfam" id="NF005726">
    <property type="entry name" value="PRK07544.1"/>
    <property type="match status" value="1"/>
</dbReference>
<name>A0A4R3J4Z9_9PROT</name>
<accession>A0A4R3J4Z9</accession>
<dbReference type="GO" id="GO:0009097">
    <property type="term" value="P:isoleucine biosynthetic process"/>
    <property type="evidence" value="ECO:0007669"/>
    <property type="project" value="UniProtKB-UniPathway"/>
</dbReference>
<dbReference type="PANTHER" id="PTHR42743:SF11">
    <property type="entry name" value="AMINODEOXYCHORISMATE LYASE"/>
    <property type="match status" value="1"/>
</dbReference>
<evidence type="ECO:0000256" key="14">
    <source>
        <dbReference type="ARBA" id="ARBA00049229"/>
    </source>
</evidence>
<comment type="catalytic activity">
    <reaction evidence="14 17">
        <text>L-leucine + 2-oxoglutarate = 4-methyl-2-oxopentanoate + L-glutamate</text>
        <dbReference type="Rhea" id="RHEA:18321"/>
        <dbReference type="ChEBI" id="CHEBI:16810"/>
        <dbReference type="ChEBI" id="CHEBI:17865"/>
        <dbReference type="ChEBI" id="CHEBI:29985"/>
        <dbReference type="ChEBI" id="CHEBI:57427"/>
        <dbReference type="EC" id="2.6.1.42"/>
    </reaction>
</comment>
<comment type="caution">
    <text evidence="18">The sequence shown here is derived from an EMBL/GenBank/DDBJ whole genome shotgun (WGS) entry which is preliminary data.</text>
</comment>
<dbReference type="OrthoDB" id="21319at2"/>
<dbReference type="GO" id="GO:0052654">
    <property type="term" value="F:L-leucine-2-oxoglutarate transaminase activity"/>
    <property type="evidence" value="ECO:0007669"/>
    <property type="project" value="RHEA"/>
</dbReference>
<sequence>MASTSFDDRDGLIWYDGKMVSWRDAKVHVLTHALHYASSVFEGERSYGGKIFKLDEHTDRLITSAKILGFDIPYSAQEINQACRDICAANQIVDGYVRPIAWRGSEMMGVSAQKNTIHLAIAAWPWPSYFSPEARAKGIRLKMSPWRRPAPDTAPVHAKAAGLYMICTLSKHQAEQDGFHDALMLDYRGQVAEATGANVFFLMPDGKLHTPTPDCFLDGITRRTVIALAKDAGIEVVERAILPGEMADAREVFLTGTAAEVTPVGVIDDLTFTPGEVTFKLIDAYEKAVGKAPTSAEAAA</sequence>
<evidence type="ECO:0000256" key="11">
    <source>
        <dbReference type="ARBA" id="ARBA00023304"/>
    </source>
</evidence>
<dbReference type="UniPathway" id="UPA00048">
    <property type="reaction ID" value="UER00073"/>
</dbReference>
<evidence type="ECO:0000256" key="4">
    <source>
        <dbReference type="ARBA" id="ARBA00004931"/>
    </source>
</evidence>
<dbReference type="Pfam" id="PF01063">
    <property type="entry name" value="Aminotran_4"/>
    <property type="match status" value="1"/>
</dbReference>
<dbReference type="CDD" id="cd01557">
    <property type="entry name" value="BCAT_beta_family"/>
    <property type="match status" value="1"/>
</dbReference>